<evidence type="ECO:0000313" key="2">
    <source>
        <dbReference type="EMBL" id="KAF9489187.1"/>
    </source>
</evidence>
<evidence type="ECO:0000313" key="3">
    <source>
        <dbReference type="Proteomes" id="UP000807025"/>
    </source>
</evidence>
<comment type="caution">
    <text evidence="2">The sequence shown here is derived from an EMBL/GenBank/DDBJ whole genome shotgun (WGS) entry which is preliminary data.</text>
</comment>
<evidence type="ECO:0000256" key="1">
    <source>
        <dbReference type="SAM" id="MobiDB-lite"/>
    </source>
</evidence>
<keyword evidence="3" id="KW-1185">Reference proteome</keyword>
<accession>A0A9P6D322</accession>
<dbReference type="AlphaFoldDB" id="A0A9P6D322"/>
<reference evidence="2" key="1">
    <citation type="submission" date="2020-11" db="EMBL/GenBank/DDBJ databases">
        <authorList>
            <consortium name="DOE Joint Genome Institute"/>
            <person name="Ahrendt S."/>
            <person name="Riley R."/>
            <person name="Andreopoulos W."/>
            <person name="Labutti K."/>
            <person name="Pangilinan J."/>
            <person name="Ruiz-Duenas F.J."/>
            <person name="Barrasa J.M."/>
            <person name="Sanchez-Garcia M."/>
            <person name="Camarero S."/>
            <person name="Miyauchi S."/>
            <person name="Serrano A."/>
            <person name="Linde D."/>
            <person name="Babiker R."/>
            <person name="Drula E."/>
            <person name="Ayuso-Fernandez I."/>
            <person name="Pacheco R."/>
            <person name="Padilla G."/>
            <person name="Ferreira P."/>
            <person name="Barriuso J."/>
            <person name="Kellner H."/>
            <person name="Castanera R."/>
            <person name="Alfaro M."/>
            <person name="Ramirez L."/>
            <person name="Pisabarro A.G."/>
            <person name="Kuo A."/>
            <person name="Tritt A."/>
            <person name="Lipzen A."/>
            <person name="He G."/>
            <person name="Yan M."/>
            <person name="Ng V."/>
            <person name="Cullen D."/>
            <person name="Martin F."/>
            <person name="Rosso M.-N."/>
            <person name="Henrissat B."/>
            <person name="Hibbett D."/>
            <person name="Martinez A.T."/>
            <person name="Grigoriev I.V."/>
        </authorList>
    </citation>
    <scope>NUCLEOTIDE SEQUENCE</scope>
    <source>
        <strain evidence="2">ATCC 90797</strain>
    </source>
</reference>
<feature type="region of interest" description="Disordered" evidence="1">
    <location>
        <begin position="1"/>
        <end position="48"/>
    </location>
</feature>
<feature type="compositionally biased region" description="Basic and acidic residues" evidence="1">
    <location>
        <begin position="8"/>
        <end position="29"/>
    </location>
</feature>
<name>A0A9P6D322_PLEER</name>
<organism evidence="2 3">
    <name type="scientific">Pleurotus eryngii</name>
    <name type="common">Boletus of the steppes</name>
    <dbReference type="NCBI Taxonomy" id="5323"/>
    <lineage>
        <taxon>Eukaryota</taxon>
        <taxon>Fungi</taxon>
        <taxon>Dikarya</taxon>
        <taxon>Basidiomycota</taxon>
        <taxon>Agaricomycotina</taxon>
        <taxon>Agaricomycetes</taxon>
        <taxon>Agaricomycetidae</taxon>
        <taxon>Agaricales</taxon>
        <taxon>Pleurotineae</taxon>
        <taxon>Pleurotaceae</taxon>
        <taxon>Pleurotus</taxon>
    </lineage>
</organism>
<proteinExistence type="predicted"/>
<dbReference type="Proteomes" id="UP000807025">
    <property type="component" value="Unassembled WGS sequence"/>
</dbReference>
<protein>
    <submittedName>
        <fullName evidence="2">Uncharacterized protein</fullName>
    </submittedName>
</protein>
<gene>
    <name evidence="2" type="ORF">BDN71DRAFT_1512390</name>
</gene>
<sequence length="96" mass="10026">MGTVTSEVGEREQGGGTEEQIRPRHKDSEPPNGYSSFPPPPSIPPRLSLPLVPVAVRDDPPPGAEEAEELSALVQAVAGGRHGAVIYPYIGSDTGV</sequence>
<dbReference type="EMBL" id="MU154680">
    <property type="protein sequence ID" value="KAF9489187.1"/>
    <property type="molecule type" value="Genomic_DNA"/>
</dbReference>